<evidence type="ECO:0000313" key="1">
    <source>
        <dbReference type="EMBL" id="GIX95140.1"/>
    </source>
</evidence>
<dbReference type="EMBL" id="BPLR01004475">
    <property type="protein sequence ID" value="GIX95140.1"/>
    <property type="molecule type" value="Genomic_DNA"/>
</dbReference>
<protein>
    <submittedName>
        <fullName evidence="1">Uncharacterized protein</fullName>
    </submittedName>
</protein>
<comment type="caution">
    <text evidence="1">The sequence shown here is derived from an EMBL/GenBank/DDBJ whole genome shotgun (WGS) entry which is preliminary data.</text>
</comment>
<sequence length="92" mass="10929">MGSIALNLRVQVVNFMFFKRWQWAKLKFAYLPHCKLEIIMVFLQLFKVVIIGENIQSALQHMHRRDSEQCPSSWSQLICVHIVLLQIAFREI</sequence>
<keyword evidence="2" id="KW-1185">Reference proteome</keyword>
<dbReference type="AlphaFoldDB" id="A0AAV4PD76"/>
<organism evidence="1 2">
    <name type="scientific">Caerostris extrusa</name>
    <name type="common">Bark spider</name>
    <name type="synonym">Caerostris bankana</name>
    <dbReference type="NCBI Taxonomy" id="172846"/>
    <lineage>
        <taxon>Eukaryota</taxon>
        <taxon>Metazoa</taxon>
        <taxon>Ecdysozoa</taxon>
        <taxon>Arthropoda</taxon>
        <taxon>Chelicerata</taxon>
        <taxon>Arachnida</taxon>
        <taxon>Araneae</taxon>
        <taxon>Araneomorphae</taxon>
        <taxon>Entelegynae</taxon>
        <taxon>Araneoidea</taxon>
        <taxon>Araneidae</taxon>
        <taxon>Caerostris</taxon>
    </lineage>
</organism>
<evidence type="ECO:0000313" key="2">
    <source>
        <dbReference type="Proteomes" id="UP001054945"/>
    </source>
</evidence>
<reference evidence="1 2" key="1">
    <citation type="submission" date="2021-06" db="EMBL/GenBank/DDBJ databases">
        <title>Caerostris extrusa draft genome.</title>
        <authorList>
            <person name="Kono N."/>
            <person name="Arakawa K."/>
        </authorList>
    </citation>
    <scope>NUCLEOTIDE SEQUENCE [LARGE SCALE GENOMIC DNA]</scope>
</reference>
<dbReference type="Proteomes" id="UP001054945">
    <property type="component" value="Unassembled WGS sequence"/>
</dbReference>
<accession>A0AAV4PD76</accession>
<gene>
    <name evidence="1" type="ORF">CEXT_59971</name>
</gene>
<proteinExistence type="predicted"/>
<name>A0AAV4PD76_CAEEX</name>